<dbReference type="InterPro" id="IPR002931">
    <property type="entry name" value="Transglutaminase-like"/>
</dbReference>
<proteinExistence type="predicted"/>
<feature type="chain" id="PRO_5045156210" evidence="1">
    <location>
        <begin position="30"/>
        <end position="485"/>
    </location>
</feature>
<feature type="signal peptide" evidence="1">
    <location>
        <begin position="1"/>
        <end position="29"/>
    </location>
</feature>
<organism evidence="3 4">
    <name type="scientific">Trichlorobacter ammonificans</name>
    <dbReference type="NCBI Taxonomy" id="2916410"/>
    <lineage>
        <taxon>Bacteria</taxon>
        <taxon>Pseudomonadati</taxon>
        <taxon>Thermodesulfobacteriota</taxon>
        <taxon>Desulfuromonadia</taxon>
        <taxon>Geobacterales</taxon>
        <taxon>Geobacteraceae</taxon>
        <taxon>Trichlorobacter</taxon>
    </lineage>
</organism>
<name>A0ABM9DCC2_9BACT</name>
<dbReference type="SMART" id="SM00460">
    <property type="entry name" value="TGc"/>
    <property type="match status" value="1"/>
</dbReference>
<dbReference type="RefSeq" id="WP_305733252.1">
    <property type="nucleotide sequence ID" value="NZ_OW150024.1"/>
</dbReference>
<evidence type="ECO:0000256" key="1">
    <source>
        <dbReference type="SAM" id="SignalP"/>
    </source>
</evidence>
<keyword evidence="1" id="KW-0732">Signal</keyword>
<feature type="domain" description="Transglutaminase-like" evidence="2">
    <location>
        <begin position="384"/>
        <end position="445"/>
    </location>
</feature>
<dbReference type="Pfam" id="PF01841">
    <property type="entry name" value="Transglut_core"/>
    <property type="match status" value="1"/>
</dbReference>
<dbReference type="Gene3D" id="3.10.620.30">
    <property type="match status" value="1"/>
</dbReference>
<gene>
    <name evidence="3" type="ORF">GEAMG1_2669</name>
</gene>
<evidence type="ECO:0000313" key="4">
    <source>
        <dbReference type="Proteomes" id="UP001295463"/>
    </source>
</evidence>
<dbReference type="PANTHER" id="PTHR33490:SF3">
    <property type="entry name" value="CONSERVED INTEGRAL MEMBRANE PROTEIN"/>
    <property type="match status" value="1"/>
</dbReference>
<accession>A0ABM9DCC2</accession>
<protein>
    <submittedName>
        <fullName evidence="3">Transglutaminase domain protein</fullName>
    </submittedName>
</protein>
<sequence>MRYTNFLRFGRAALAAFFLFLLVVAPAWAASPIAAPPLGERWFGIKVNDEYMGFSRLRISRLPDGGYRIDGDGSVRMQIMGFTREATFREQYLVTPALTLRSFEVEQSLSGKHAQLSGKMIGGGVQVRREADGKVTERFLKSRGEVFPASVLNLLPLMRGGSSGRQYRVQFFDPEDVRIKEVKISLIGEERTPDGQPAIRMRNDLYPFVSNDIWVDRQGNTLLESVRDGLVVTKAESPEILAPLISGLALSQKDLIYDFSMVRATPSLSRPVAELKGLAVRIEGYGETLPLLNDSFQNVERQNGNLTIRTGSLRQERAATQALPPAHYLQPAERIESAAPQIMSRAAEVAGAVSTASEKAARLADWTARWLEDSIDDSGSALAALEKKSGNCQSHARLYTALARAAGIPTRFVSGLVTQDGKGFLYHSWAESWIDGRWLAVDPTFNQTPADPSHLALFEGDRPADLAPLVSLIGRIRLQILEQAP</sequence>
<keyword evidence="4" id="KW-1185">Reference proteome</keyword>
<evidence type="ECO:0000259" key="2">
    <source>
        <dbReference type="SMART" id="SM00460"/>
    </source>
</evidence>
<dbReference type="EMBL" id="OW150024">
    <property type="protein sequence ID" value="CAH2032505.1"/>
    <property type="molecule type" value="Genomic_DNA"/>
</dbReference>
<dbReference type="InterPro" id="IPR038765">
    <property type="entry name" value="Papain-like_cys_pep_sf"/>
</dbReference>
<dbReference type="SUPFAM" id="SSF54001">
    <property type="entry name" value="Cysteine proteinases"/>
    <property type="match status" value="1"/>
</dbReference>
<dbReference type="Proteomes" id="UP001295463">
    <property type="component" value="Chromosome"/>
</dbReference>
<evidence type="ECO:0000313" key="3">
    <source>
        <dbReference type="EMBL" id="CAH2032505.1"/>
    </source>
</evidence>
<reference evidence="3 4" key="1">
    <citation type="submission" date="2022-03" db="EMBL/GenBank/DDBJ databases">
        <authorList>
            <person name="Koch H."/>
        </authorList>
    </citation>
    <scope>NUCLEOTIDE SEQUENCE [LARGE SCALE GENOMIC DNA]</scope>
    <source>
        <strain evidence="3 4">G1</strain>
    </source>
</reference>
<dbReference type="PANTHER" id="PTHR33490">
    <property type="entry name" value="BLR5614 PROTEIN-RELATED"/>
    <property type="match status" value="1"/>
</dbReference>